<evidence type="ECO:0000313" key="2">
    <source>
        <dbReference type="Proteomes" id="UP000298652"/>
    </source>
</evidence>
<organism evidence="1 2">
    <name type="scientific">Setaria viridis</name>
    <name type="common">Green bristlegrass</name>
    <name type="synonym">Setaria italica subsp. viridis</name>
    <dbReference type="NCBI Taxonomy" id="4556"/>
    <lineage>
        <taxon>Eukaryota</taxon>
        <taxon>Viridiplantae</taxon>
        <taxon>Streptophyta</taxon>
        <taxon>Embryophyta</taxon>
        <taxon>Tracheophyta</taxon>
        <taxon>Spermatophyta</taxon>
        <taxon>Magnoliopsida</taxon>
        <taxon>Liliopsida</taxon>
        <taxon>Poales</taxon>
        <taxon>Poaceae</taxon>
        <taxon>PACMAD clade</taxon>
        <taxon>Panicoideae</taxon>
        <taxon>Panicodae</taxon>
        <taxon>Paniceae</taxon>
        <taxon>Cenchrinae</taxon>
        <taxon>Setaria</taxon>
    </lineage>
</organism>
<dbReference type="Gramene" id="TKV96351">
    <property type="protein sequence ID" value="TKV96351"/>
    <property type="gene ID" value="SEVIR_9G423000v2"/>
</dbReference>
<proteinExistence type="predicted"/>
<dbReference type="Proteomes" id="UP000298652">
    <property type="component" value="Chromosome 9"/>
</dbReference>
<evidence type="ECO:0000313" key="1">
    <source>
        <dbReference type="EMBL" id="TKV96351.1"/>
    </source>
</evidence>
<protein>
    <submittedName>
        <fullName evidence="1">Uncharacterized protein</fullName>
    </submittedName>
</protein>
<keyword evidence="2" id="KW-1185">Reference proteome</keyword>
<sequence>MLTKLEGGIPRFFFFLEGGKDEEEYIACVDLSCLMILLFRDLVVLLLRGLVRAESGIRHGHVWTLARVYYWCCKSGLLGARYLLYKPIQSKSAWLMGEYGRTCNDATN</sequence>
<gene>
    <name evidence="1" type="ORF">SEVIR_9G423000v2</name>
</gene>
<name>A0A4U6T5G4_SETVI</name>
<reference evidence="1" key="1">
    <citation type="submission" date="2019-03" db="EMBL/GenBank/DDBJ databases">
        <title>WGS assembly of Setaria viridis.</title>
        <authorList>
            <person name="Huang P."/>
            <person name="Jenkins J."/>
            <person name="Grimwood J."/>
            <person name="Barry K."/>
            <person name="Healey A."/>
            <person name="Mamidi S."/>
            <person name="Sreedasyam A."/>
            <person name="Shu S."/>
            <person name="Feldman M."/>
            <person name="Wu J."/>
            <person name="Yu Y."/>
            <person name="Chen C."/>
            <person name="Johnson J."/>
            <person name="Rokhsar D."/>
            <person name="Baxter I."/>
            <person name="Schmutz J."/>
            <person name="Brutnell T."/>
            <person name="Kellogg E."/>
        </authorList>
    </citation>
    <scope>NUCLEOTIDE SEQUENCE [LARGE SCALE GENOMIC DNA]</scope>
</reference>
<accession>A0A4U6T5G4</accession>
<dbReference type="AlphaFoldDB" id="A0A4U6T5G4"/>
<dbReference type="EMBL" id="CM016560">
    <property type="protein sequence ID" value="TKV96351.1"/>
    <property type="molecule type" value="Genomic_DNA"/>
</dbReference>